<evidence type="ECO:0000313" key="4">
    <source>
        <dbReference type="EMBL" id="GAB0200832.1"/>
    </source>
</evidence>
<organism evidence="4 5">
    <name type="scientific">Grus japonensis</name>
    <name type="common">Japanese crane</name>
    <name type="synonym">Red-crowned crane</name>
    <dbReference type="NCBI Taxonomy" id="30415"/>
    <lineage>
        <taxon>Eukaryota</taxon>
        <taxon>Metazoa</taxon>
        <taxon>Chordata</taxon>
        <taxon>Craniata</taxon>
        <taxon>Vertebrata</taxon>
        <taxon>Euteleostomi</taxon>
        <taxon>Archelosauria</taxon>
        <taxon>Archosauria</taxon>
        <taxon>Dinosauria</taxon>
        <taxon>Saurischia</taxon>
        <taxon>Theropoda</taxon>
        <taxon>Coelurosauria</taxon>
        <taxon>Aves</taxon>
        <taxon>Neognathae</taxon>
        <taxon>Neoaves</taxon>
        <taxon>Gruiformes</taxon>
        <taxon>Gruidae</taxon>
        <taxon>Grus</taxon>
    </lineage>
</organism>
<feature type="compositionally biased region" description="Polar residues" evidence="1">
    <location>
        <begin position="283"/>
        <end position="293"/>
    </location>
</feature>
<dbReference type="InterPro" id="IPR040673">
    <property type="entry name" value="CCDC81_HU_dom_2"/>
</dbReference>
<dbReference type="PANTHER" id="PTHR33332">
    <property type="entry name" value="REVERSE TRANSCRIPTASE DOMAIN-CONTAINING PROTEIN"/>
    <property type="match status" value="1"/>
</dbReference>
<sequence length="591" mass="66943">MTDLKELITNIELCSRTDGYSTITFPTLKKLSVSDDMKKVSVSWKNIHSDVPYSEEVVQNCMQETLNYFYFILRNRKDTDFILKDLGTLAIRGTVVTMAFCKDFLLRLNKSTYVVEKLLTLSQEEEDSLRPTEITSGIEEGLQTAEAWNQGRRQLRTELESFGDIEKWLRQKPSQNDQEKRYWERPKARRADRRAVVQSAVTDSLDVKTDLGELVDRYRRNALTSYLESSRRCKERNVHITKPTLQKALLHPGDKIINEGQDIGKIRQPGGYYSTGLADAGSTCRSGSASRSQMEAEKRSWRTGEVPEDWRKANVTRVFRKSKKEDPGNYRPVSLTSIPGKVTEQLILGLIGKHVEEEKVVIGSGQHGFNRGRSCLTNLIAAYDGMTGWVDEGRAVDVVYLDFRKAFDTVSHNILISKLRTCGLDEWTVSKFADNTKLGGVADTAEGCAAIQRDRDRLESWAKRNQMKFNKGECRVLHLGRNNPKHRYRLGVDLVGSSAAEKDLGVLLDNKLSTSQQCARVAKKANGILGRTEKSVASRWREVILYSALVRPQLEFCVQFWALQFKKDRELLGKSPAEGYEDDEGTGASLE</sequence>
<protein>
    <submittedName>
        <fullName evidence="4">Mitochondrial enolase superfamily member 1</fullName>
    </submittedName>
</protein>
<evidence type="ECO:0000256" key="1">
    <source>
        <dbReference type="SAM" id="MobiDB-lite"/>
    </source>
</evidence>
<feature type="domain" description="Reverse transcriptase" evidence="2">
    <location>
        <begin position="323"/>
        <end position="432"/>
    </location>
</feature>
<evidence type="ECO:0000313" key="5">
    <source>
        <dbReference type="Proteomes" id="UP001623348"/>
    </source>
</evidence>
<feature type="region of interest" description="Disordered" evidence="1">
    <location>
        <begin position="283"/>
        <end position="303"/>
    </location>
</feature>
<accession>A0ABC9XWF1</accession>
<name>A0ABC9XWF1_GRUJA</name>
<dbReference type="CDD" id="cd01650">
    <property type="entry name" value="RT_nLTR_like"/>
    <property type="match status" value="1"/>
</dbReference>
<feature type="domain" description="CCDC81 HU" evidence="3">
    <location>
        <begin position="42"/>
        <end position="111"/>
    </location>
</feature>
<dbReference type="InterPro" id="IPR000477">
    <property type="entry name" value="RT_dom"/>
</dbReference>
<evidence type="ECO:0000259" key="2">
    <source>
        <dbReference type="Pfam" id="PF00078"/>
    </source>
</evidence>
<proteinExistence type="predicted"/>
<evidence type="ECO:0000259" key="3">
    <source>
        <dbReference type="Pfam" id="PF18289"/>
    </source>
</evidence>
<dbReference type="Pfam" id="PF18289">
    <property type="entry name" value="HU-CCDC81_euk_2"/>
    <property type="match status" value="1"/>
</dbReference>
<reference evidence="4 5" key="1">
    <citation type="submission" date="2024-06" db="EMBL/GenBank/DDBJ databases">
        <title>The draft genome of Grus japonensis, version 3.</title>
        <authorList>
            <person name="Nabeshima K."/>
            <person name="Suzuki S."/>
            <person name="Onuma M."/>
        </authorList>
    </citation>
    <scope>NUCLEOTIDE SEQUENCE [LARGE SCALE GENOMIC DNA]</scope>
    <source>
        <strain evidence="4 5">451A</strain>
    </source>
</reference>
<dbReference type="AlphaFoldDB" id="A0ABC9XWF1"/>
<dbReference type="Proteomes" id="UP001623348">
    <property type="component" value="Unassembled WGS sequence"/>
</dbReference>
<gene>
    <name evidence="4" type="ORF">GRJ2_002548700</name>
</gene>
<dbReference type="Pfam" id="PF00078">
    <property type="entry name" value="RVT_1"/>
    <property type="match status" value="1"/>
</dbReference>
<comment type="caution">
    <text evidence="4">The sequence shown here is derived from an EMBL/GenBank/DDBJ whole genome shotgun (WGS) entry which is preliminary data.</text>
</comment>
<dbReference type="EMBL" id="BAAFJT010000029">
    <property type="protein sequence ID" value="GAB0200832.1"/>
    <property type="molecule type" value="Genomic_DNA"/>
</dbReference>
<keyword evidence="5" id="KW-1185">Reference proteome</keyword>